<dbReference type="Proteomes" id="UP000183567">
    <property type="component" value="Unassembled WGS sequence"/>
</dbReference>
<evidence type="ECO:0000259" key="1">
    <source>
        <dbReference type="PROSITE" id="PS51767"/>
    </source>
</evidence>
<protein>
    <recommendedName>
        <fullName evidence="1">Peptidase A1 domain-containing protein</fullName>
    </recommendedName>
</protein>
<dbReference type="OrthoDB" id="15189at2759"/>
<proteinExistence type="predicted"/>
<dbReference type="InterPro" id="IPR021109">
    <property type="entry name" value="Peptidase_aspartic_dom_sf"/>
</dbReference>
<comment type="caution">
    <text evidence="2">The sequence shown here is derived from an EMBL/GenBank/DDBJ whole genome shotgun (WGS) entry which is preliminary data.</text>
</comment>
<dbReference type="Pfam" id="PF00026">
    <property type="entry name" value="Asp"/>
    <property type="match status" value="1"/>
</dbReference>
<organism evidence="2 3">
    <name type="scientific">Rhizopogon vesiculosus</name>
    <dbReference type="NCBI Taxonomy" id="180088"/>
    <lineage>
        <taxon>Eukaryota</taxon>
        <taxon>Fungi</taxon>
        <taxon>Dikarya</taxon>
        <taxon>Basidiomycota</taxon>
        <taxon>Agaricomycotina</taxon>
        <taxon>Agaricomycetes</taxon>
        <taxon>Agaricomycetidae</taxon>
        <taxon>Boletales</taxon>
        <taxon>Suillineae</taxon>
        <taxon>Rhizopogonaceae</taxon>
        <taxon>Rhizopogon</taxon>
    </lineage>
</organism>
<dbReference type="InterPro" id="IPR033121">
    <property type="entry name" value="PEPTIDASE_A1"/>
</dbReference>
<reference evidence="2 3" key="1">
    <citation type="submission" date="2016-03" db="EMBL/GenBank/DDBJ databases">
        <title>Comparative genomics of the ectomycorrhizal sister species Rhizopogon vinicolor and Rhizopogon vesiculosus (Basidiomycota: Boletales) reveals a divergence of the mating type B locus.</title>
        <authorList>
            <person name="Mujic A.B."/>
            <person name="Kuo A."/>
            <person name="Tritt A."/>
            <person name="Lipzen A."/>
            <person name="Chen C."/>
            <person name="Johnson J."/>
            <person name="Sharma A."/>
            <person name="Barry K."/>
            <person name="Grigoriev I.V."/>
            <person name="Spatafora J.W."/>
        </authorList>
    </citation>
    <scope>NUCLEOTIDE SEQUENCE [LARGE SCALE GENOMIC DNA]</scope>
    <source>
        <strain evidence="2 3">AM-OR11-056</strain>
    </source>
</reference>
<evidence type="ECO:0000313" key="2">
    <source>
        <dbReference type="EMBL" id="OJA15100.1"/>
    </source>
</evidence>
<evidence type="ECO:0000313" key="3">
    <source>
        <dbReference type="Proteomes" id="UP000183567"/>
    </source>
</evidence>
<accession>A0A1J8QTV6</accession>
<dbReference type="Gene3D" id="2.40.70.10">
    <property type="entry name" value="Acid Proteases"/>
    <property type="match status" value="1"/>
</dbReference>
<name>A0A1J8QTV6_9AGAM</name>
<dbReference type="SUPFAM" id="SSF50630">
    <property type="entry name" value="Acid proteases"/>
    <property type="match status" value="1"/>
</dbReference>
<dbReference type="AlphaFoldDB" id="A0A1J8QTV6"/>
<dbReference type="EMBL" id="LVVM01003331">
    <property type="protein sequence ID" value="OJA15100.1"/>
    <property type="molecule type" value="Genomic_DNA"/>
</dbReference>
<dbReference type="PROSITE" id="PS51767">
    <property type="entry name" value="PEPTIDASE_A1"/>
    <property type="match status" value="1"/>
</dbReference>
<feature type="domain" description="Peptidase A1" evidence="1">
    <location>
        <begin position="8"/>
        <end position="123"/>
    </location>
</feature>
<keyword evidence="3" id="KW-1185">Reference proteome</keyword>
<gene>
    <name evidence="2" type="ORF">AZE42_05579</name>
</gene>
<sequence length="123" mass="13141">MSSMAKRDNAAVPLTTNEGADFTIADNGSTDLFLPSVNCAICKGYNMYNPAEFSASKDGGGPVMLTYGRGQGTVEGEEYSDVVFLGGYKATNQSFISASYYSENFSILMYCPDGLAGFAFEQL</sequence>